<feature type="transmembrane region" description="Helical" evidence="7">
    <location>
        <begin position="228"/>
        <end position="244"/>
    </location>
</feature>
<feature type="transmembrane region" description="Helical" evidence="7">
    <location>
        <begin position="135"/>
        <end position="155"/>
    </location>
</feature>
<proteinExistence type="predicted"/>
<feature type="transmembrane region" description="Helical" evidence="7">
    <location>
        <begin position="9"/>
        <end position="33"/>
    </location>
</feature>
<evidence type="ECO:0000256" key="6">
    <source>
        <dbReference type="ARBA" id="ARBA00023136"/>
    </source>
</evidence>
<dbReference type="GO" id="GO:0022857">
    <property type="term" value="F:transmembrane transporter activity"/>
    <property type="evidence" value="ECO:0007669"/>
    <property type="project" value="InterPro"/>
</dbReference>
<evidence type="ECO:0000256" key="3">
    <source>
        <dbReference type="ARBA" id="ARBA00022475"/>
    </source>
</evidence>
<evidence type="ECO:0000256" key="4">
    <source>
        <dbReference type="ARBA" id="ARBA00022692"/>
    </source>
</evidence>
<gene>
    <name evidence="9" type="ORF">F4553_003437</name>
</gene>
<evidence type="ECO:0000256" key="5">
    <source>
        <dbReference type="ARBA" id="ARBA00022989"/>
    </source>
</evidence>
<evidence type="ECO:0000256" key="1">
    <source>
        <dbReference type="ARBA" id="ARBA00004651"/>
    </source>
</evidence>
<feature type="transmembrane region" description="Helical" evidence="7">
    <location>
        <begin position="102"/>
        <end position="123"/>
    </location>
</feature>
<dbReference type="CDD" id="cd17321">
    <property type="entry name" value="MFS_MMR_MDR_like"/>
    <property type="match status" value="1"/>
</dbReference>
<evidence type="ECO:0000313" key="10">
    <source>
        <dbReference type="Proteomes" id="UP000587527"/>
    </source>
</evidence>
<keyword evidence="5 7" id="KW-1133">Transmembrane helix</keyword>
<dbReference type="InterPro" id="IPR020846">
    <property type="entry name" value="MFS_dom"/>
</dbReference>
<keyword evidence="3" id="KW-1003">Cell membrane</keyword>
<feature type="transmembrane region" description="Helical" evidence="7">
    <location>
        <begin position="463"/>
        <end position="486"/>
    </location>
</feature>
<keyword evidence="2" id="KW-0813">Transport</keyword>
<evidence type="ECO:0000256" key="7">
    <source>
        <dbReference type="SAM" id="Phobius"/>
    </source>
</evidence>
<feature type="transmembrane region" description="Helical" evidence="7">
    <location>
        <begin position="48"/>
        <end position="65"/>
    </location>
</feature>
<evidence type="ECO:0000259" key="8">
    <source>
        <dbReference type="PROSITE" id="PS50850"/>
    </source>
</evidence>
<comment type="caution">
    <text evidence="9">The sequence shown here is derived from an EMBL/GenBank/DDBJ whole genome shotgun (WGS) entry which is preliminary data.</text>
</comment>
<name>A0A841BRN4_9ACTN</name>
<protein>
    <submittedName>
        <fullName evidence="9">DHA2 family multidrug resistance protein-like MFS transporter</fullName>
    </submittedName>
</protein>
<dbReference type="Gene3D" id="1.20.1720.10">
    <property type="entry name" value="Multidrug resistance protein D"/>
    <property type="match status" value="1"/>
</dbReference>
<dbReference type="AlphaFoldDB" id="A0A841BRN4"/>
<feature type="transmembrane region" description="Helical" evidence="7">
    <location>
        <begin position="256"/>
        <end position="280"/>
    </location>
</feature>
<sequence>MSRDDRRAYLALAVLALPTMLIFLDITVLYLALPHLSADLGASGTQQLWITDSYAFLMAGSLITMGRIGDRFGRRRVLLWGAGTFGVASLLAAFAPSPELLIVARGVLGVAGAAILPSTLALITTLFRDSRRLSTAIALWTTAMMAGVAFGPVIGGVLISHLWWGAVFLIGLPVVGLLLATGPRLLPEVRGAGQDRLDPASVVLSLATILPAVWGLKELARAGWRPGPVVALMLGAAFALTFVRRQRRLRFPLLDLRLLASPLVSGALLIGLLVAGVQSGTSLLAVQHLQLVEGLSPARAGLWLLPPAIALVIGMNLTPLLARRVHPARILAGGAVIALIGQLVLTRVPATGSTGVVVCGLCVAYLGVSPVGPLVNGLVLANVPPGRSASAASLPSTGGELGVALGIAAMGSIAMLVYRRELHVPPGVSAGPVQEGLVAAGSVAGGLPGPAALELLTAAREAFTASLTVVSAVNALICAAIAVLALKMLHTPYPSEHAARQDRRNS</sequence>
<dbReference type="Pfam" id="PF07690">
    <property type="entry name" value="MFS_1"/>
    <property type="match status" value="1"/>
</dbReference>
<dbReference type="InterPro" id="IPR036259">
    <property type="entry name" value="MFS_trans_sf"/>
</dbReference>
<reference evidence="9 10" key="1">
    <citation type="submission" date="2020-08" db="EMBL/GenBank/DDBJ databases">
        <title>Sequencing the genomes of 1000 actinobacteria strains.</title>
        <authorList>
            <person name="Klenk H.-P."/>
        </authorList>
    </citation>
    <scope>NUCLEOTIDE SEQUENCE [LARGE SCALE GENOMIC DNA]</scope>
    <source>
        <strain evidence="9 10">DSM 45362</strain>
    </source>
</reference>
<dbReference type="PROSITE" id="PS50850">
    <property type="entry name" value="MFS"/>
    <property type="match status" value="1"/>
</dbReference>
<comment type="subcellular location">
    <subcellularLocation>
        <location evidence="1">Cell membrane</location>
        <topology evidence="1">Multi-pass membrane protein</topology>
    </subcellularLocation>
</comment>
<dbReference type="InterPro" id="IPR011701">
    <property type="entry name" value="MFS"/>
</dbReference>
<feature type="transmembrane region" description="Helical" evidence="7">
    <location>
        <begin position="330"/>
        <end position="348"/>
    </location>
</feature>
<organism evidence="9 10">
    <name type="scientific">Allocatelliglobosispora scoriae</name>
    <dbReference type="NCBI Taxonomy" id="643052"/>
    <lineage>
        <taxon>Bacteria</taxon>
        <taxon>Bacillati</taxon>
        <taxon>Actinomycetota</taxon>
        <taxon>Actinomycetes</taxon>
        <taxon>Micromonosporales</taxon>
        <taxon>Micromonosporaceae</taxon>
        <taxon>Allocatelliglobosispora</taxon>
    </lineage>
</organism>
<feature type="transmembrane region" description="Helical" evidence="7">
    <location>
        <begin position="300"/>
        <end position="318"/>
    </location>
</feature>
<dbReference type="Proteomes" id="UP000587527">
    <property type="component" value="Unassembled WGS sequence"/>
</dbReference>
<dbReference type="PANTHER" id="PTHR42718">
    <property type="entry name" value="MAJOR FACILITATOR SUPERFAMILY MULTIDRUG TRANSPORTER MFSC"/>
    <property type="match status" value="1"/>
</dbReference>
<dbReference type="PANTHER" id="PTHR42718:SF47">
    <property type="entry name" value="METHYL VIOLOGEN RESISTANCE PROTEIN SMVA"/>
    <property type="match status" value="1"/>
</dbReference>
<feature type="transmembrane region" description="Helical" evidence="7">
    <location>
        <begin position="200"/>
        <end position="216"/>
    </location>
</feature>
<dbReference type="Gene3D" id="1.20.1250.20">
    <property type="entry name" value="MFS general substrate transporter like domains"/>
    <property type="match status" value="1"/>
</dbReference>
<keyword evidence="10" id="KW-1185">Reference proteome</keyword>
<feature type="transmembrane region" description="Helical" evidence="7">
    <location>
        <begin position="401"/>
        <end position="418"/>
    </location>
</feature>
<dbReference type="RefSeq" id="WP_312875243.1">
    <property type="nucleotide sequence ID" value="NZ_JACHMN010000002.1"/>
</dbReference>
<feature type="transmembrane region" description="Helical" evidence="7">
    <location>
        <begin position="161"/>
        <end position="180"/>
    </location>
</feature>
<feature type="transmembrane region" description="Helical" evidence="7">
    <location>
        <begin position="77"/>
        <end position="96"/>
    </location>
</feature>
<keyword evidence="4 7" id="KW-0812">Transmembrane</keyword>
<evidence type="ECO:0000313" key="9">
    <source>
        <dbReference type="EMBL" id="MBB5870058.1"/>
    </source>
</evidence>
<evidence type="ECO:0000256" key="2">
    <source>
        <dbReference type="ARBA" id="ARBA00022448"/>
    </source>
</evidence>
<accession>A0A841BRN4</accession>
<dbReference type="EMBL" id="JACHMN010000002">
    <property type="protein sequence ID" value="MBB5870058.1"/>
    <property type="molecule type" value="Genomic_DNA"/>
</dbReference>
<dbReference type="SUPFAM" id="SSF103473">
    <property type="entry name" value="MFS general substrate transporter"/>
    <property type="match status" value="1"/>
</dbReference>
<feature type="transmembrane region" description="Helical" evidence="7">
    <location>
        <begin position="354"/>
        <end position="380"/>
    </location>
</feature>
<dbReference type="GO" id="GO:0005886">
    <property type="term" value="C:plasma membrane"/>
    <property type="evidence" value="ECO:0007669"/>
    <property type="project" value="UniProtKB-SubCell"/>
</dbReference>
<feature type="domain" description="Major facilitator superfamily (MFS) profile" evidence="8">
    <location>
        <begin position="11"/>
        <end position="497"/>
    </location>
</feature>
<keyword evidence="6 7" id="KW-0472">Membrane</keyword>